<name>A0A2V5HXT8_9EURO</name>
<sequence length="170" mass="19374">MVLNCHWQRAEVKKLFCAVGVFCAFAFRFPFMRSLLCSTTPHHIAHVFPPGSPVDLRFLFYFFLYNFSLISLSFFSTSLPIAAIPPGKNTSLLLPTHPHTTTNTIVKNDPLAWALTSEYLRNHGACHGWLHLSPVWRLIVRLSCVLLDFISSRQASRNKLAIRDFRVGEL</sequence>
<dbReference type="EMBL" id="KZ825582">
    <property type="protein sequence ID" value="PYI26914.1"/>
    <property type="molecule type" value="Genomic_DNA"/>
</dbReference>
<reference evidence="2 3" key="1">
    <citation type="submission" date="2018-02" db="EMBL/GenBank/DDBJ databases">
        <title>The genomes of Aspergillus section Nigri reveals drivers in fungal speciation.</title>
        <authorList>
            <consortium name="DOE Joint Genome Institute"/>
            <person name="Vesth T.C."/>
            <person name="Nybo J."/>
            <person name="Theobald S."/>
            <person name="Brandl J."/>
            <person name="Frisvad J.C."/>
            <person name="Nielsen K.F."/>
            <person name="Lyhne E.K."/>
            <person name="Kogle M.E."/>
            <person name="Kuo A."/>
            <person name="Riley R."/>
            <person name="Clum A."/>
            <person name="Nolan M."/>
            <person name="Lipzen A."/>
            <person name="Salamov A."/>
            <person name="Henrissat B."/>
            <person name="Wiebenga A."/>
            <person name="De vries R.P."/>
            <person name="Grigoriev I.V."/>
            <person name="Mortensen U.H."/>
            <person name="Andersen M.R."/>
            <person name="Baker S.E."/>
        </authorList>
    </citation>
    <scope>NUCLEOTIDE SEQUENCE [LARGE SCALE GENOMIC DNA]</scope>
    <source>
        <strain evidence="2 3">CBS 114.80</strain>
    </source>
</reference>
<keyword evidence="1" id="KW-1133">Transmembrane helix</keyword>
<dbReference type="AlphaFoldDB" id="A0A2V5HXT8"/>
<keyword evidence="1" id="KW-0472">Membrane</keyword>
<evidence type="ECO:0000313" key="3">
    <source>
        <dbReference type="Proteomes" id="UP000248817"/>
    </source>
</evidence>
<evidence type="ECO:0000256" key="1">
    <source>
        <dbReference type="SAM" id="Phobius"/>
    </source>
</evidence>
<evidence type="ECO:0000313" key="2">
    <source>
        <dbReference type="EMBL" id="PYI26914.1"/>
    </source>
</evidence>
<accession>A0A2V5HXT8</accession>
<feature type="transmembrane region" description="Helical" evidence="1">
    <location>
        <begin position="12"/>
        <end position="31"/>
    </location>
</feature>
<keyword evidence="1" id="KW-0812">Transmembrane</keyword>
<proteinExistence type="predicted"/>
<protein>
    <submittedName>
        <fullName evidence="2">Uncharacterized protein</fullName>
    </submittedName>
</protein>
<feature type="transmembrane region" description="Helical" evidence="1">
    <location>
        <begin position="58"/>
        <end position="84"/>
    </location>
</feature>
<organism evidence="2 3">
    <name type="scientific">Aspergillus indologenus CBS 114.80</name>
    <dbReference type="NCBI Taxonomy" id="1450541"/>
    <lineage>
        <taxon>Eukaryota</taxon>
        <taxon>Fungi</taxon>
        <taxon>Dikarya</taxon>
        <taxon>Ascomycota</taxon>
        <taxon>Pezizomycotina</taxon>
        <taxon>Eurotiomycetes</taxon>
        <taxon>Eurotiomycetidae</taxon>
        <taxon>Eurotiales</taxon>
        <taxon>Aspergillaceae</taxon>
        <taxon>Aspergillus</taxon>
        <taxon>Aspergillus subgen. Circumdati</taxon>
    </lineage>
</organism>
<dbReference type="Proteomes" id="UP000248817">
    <property type="component" value="Unassembled WGS sequence"/>
</dbReference>
<gene>
    <name evidence="2" type="ORF">BP00DRAFT_43595</name>
</gene>
<keyword evidence="3" id="KW-1185">Reference proteome</keyword>